<dbReference type="Proteomes" id="UP000249794">
    <property type="component" value="Unassembled WGS sequence"/>
</dbReference>
<evidence type="ECO:0000256" key="9">
    <source>
        <dbReference type="SAM" id="MobiDB-lite"/>
    </source>
</evidence>
<dbReference type="AlphaFoldDB" id="A0A2W4XUR0"/>
<evidence type="ECO:0000256" key="5">
    <source>
        <dbReference type="ARBA" id="ARBA00022729"/>
    </source>
</evidence>
<comment type="similarity">
    <text evidence="8">Belongs to the CmpA/NrtA family.</text>
</comment>
<evidence type="ECO:0000256" key="1">
    <source>
        <dbReference type="ARBA" id="ARBA00004533"/>
    </source>
</evidence>
<dbReference type="EMBL" id="QBMP01000002">
    <property type="protein sequence ID" value="PZO61303.1"/>
    <property type="molecule type" value="Genomic_DNA"/>
</dbReference>
<dbReference type="Pfam" id="PF13379">
    <property type="entry name" value="NMT1_2"/>
    <property type="match status" value="1"/>
</dbReference>
<evidence type="ECO:0000256" key="2">
    <source>
        <dbReference type="ARBA" id="ARBA00022448"/>
    </source>
</evidence>
<dbReference type="PROSITE" id="PS51318">
    <property type="entry name" value="TAT"/>
    <property type="match status" value="1"/>
</dbReference>
<dbReference type="GO" id="GO:0006811">
    <property type="term" value="P:monoatomic ion transport"/>
    <property type="evidence" value="ECO:0007669"/>
    <property type="project" value="UniProtKB-KW"/>
</dbReference>
<reference evidence="12" key="1">
    <citation type="submission" date="2018-04" db="EMBL/GenBank/DDBJ databases">
        <authorList>
            <person name="Cornet L."/>
        </authorList>
    </citation>
    <scope>NUCLEOTIDE SEQUENCE [LARGE SCALE GENOMIC DNA]</scope>
</reference>
<keyword evidence="6" id="KW-0406">Ion transport</keyword>
<accession>A0A2W4XUR0</accession>
<evidence type="ECO:0000256" key="7">
    <source>
        <dbReference type="ARBA" id="ARBA00023136"/>
    </source>
</evidence>
<feature type="compositionally biased region" description="Low complexity" evidence="9">
    <location>
        <begin position="32"/>
        <end position="54"/>
    </location>
</feature>
<keyword evidence="7" id="KW-0472">Membrane</keyword>
<comment type="subcellular location">
    <subcellularLocation>
        <location evidence="1">Cell inner membrane</location>
    </subcellularLocation>
</comment>
<evidence type="ECO:0000256" key="6">
    <source>
        <dbReference type="ARBA" id="ARBA00023065"/>
    </source>
</evidence>
<evidence type="ECO:0000256" key="10">
    <source>
        <dbReference type="SAM" id="SignalP"/>
    </source>
</evidence>
<evidence type="ECO:0000256" key="8">
    <source>
        <dbReference type="ARBA" id="ARBA00024031"/>
    </source>
</evidence>
<dbReference type="InterPro" id="IPR044527">
    <property type="entry name" value="NrtA/CpmA_ABC-bd_dom"/>
</dbReference>
<comment type="caution">
    <text evidence="11">The sequence shown here is derived from an EMBL/GenBank/DDBJ whole genome shotgun (WGS) entry which is preliminary data.</text>
</comment>
<feature type="chain" id="PRO_5015969879" evidence="10">
    <location>
        <begin position="20"/>
        <end position="447"/>
    </location>
</feature>
<keyword evidence="2" id="KW-0813">Transport</keyword>
<evidence type="ECO:0000256" key="3">
    <source>
        <dbReference type="ARBA" id="ARBA00022475"/>
    </source>
</evidence>
<dbReference type="PANTHER" id="PTHR30024:SF7">
    <property type="entry name" value="NITRATE_NITRITE BINDING PROTEIN NRTA"/>
    <property type="match status" value="1"/>
</dbReference>
<proteinExistence type="inferred from homology"/>
<dbReference type="SUPFAM" id="SSF53850">
    <property type="entry name" value="Periplasmic binding protein-like II"/>
    <property type="match status" value="1"/>
</dbReference>
<evidence type="ECO:0000313" key="12">
    <source>
        <dbReference type="Proteomes" id="UP000249794"/>
    </source>
</evidence>
<dbReference type="Gene3D" id="3.40.190.10">
    <property type="entry name" value="Periplasmic binding protein-like II"/>
    <property type="match status" value="2"/>
</dbReference>
<feature type="region of interest" description="Disordered" evidence="9">
    <location>
        <begin position="32"/>
        <end position="56"/>
    </location>
</feature>
<organism evidence="11 12">
    <name type="scientific">Phormidesmis priestleyi</name>
    <dbReference type="NCBI Taxonomy" id="268141"/>
    <lineage>
        <taxon>Bacteria</taxon>
        <taxon>Bacillati</taxon>
        <taxon>Cyanobacteriota</taxon>
        <taxon>Cyanophyceae</taxon>
        <taxon>Leptolyngbyales</taxon>
        <taxon>Leptolyngbyaceae</taxon>
        <taxon>Phormidesmis</taxon>
    </lineage>
</organism>
<gene>
    <name evidence="11" type="ORF">DCF15_00530</name>
</gene>
<sequence>MSKISRRKFIFTTGTTAAAALLINGCTSSSDSANSGSNATDSAAAPSTLPAAEISPEEAPEITTAKLGFIALTDSAPLIIAKEKGIFDKYGMTGVEVLKQASWPVTRDNMELGSGGGGIDGAHILTPMPYLMTLGKVTKQPLPMYILARLNVNGQGISVGNDYTDLKIGTDSSKMTEVFAKAKANNKELSAAMTFPGGTHDLWLRYWLAAGGINPETDISVVPVPPPQMVANMKIGAMETFCVGEPWNAQLVNQKQGYSALVTGELWQDHPEKAFAMRADWVDANPKAALAMTKAVLEAQQWCDLPENQQEMCEIVSQDKWFKVPVEDIIGRIQGKIDYGNGRTVEDPNISMKFWRDNASYPYKSHDLWFLTENIRWGYIPADTDTKALVDKVNRSDIWKEAAKAIGVAETDIPTSDSRGVETFFDGVKFDPEDPKAYLDSLKIKKV</sequence>
<dbReference type="CDD" id="cd13553">
    <property type="entry name" value="PBP2_NrtA_CpmA_like"/>
    <property type="match status" value="1"/>
</dbReference>
<evidence type="ECO:0000256" key="4">
    <source>
        <dbReference type="ARBA" id="ARBA00022519"/>
    </source>
</evidence>
<keyword evidence="3" id="KW-1003">Cell membrane</keyword>
<keyword evidence="5 10" id="KW-0732">Signal</keyword>
<evidence type="ECO:0000313" key="11">
    <source>
        <dbReference type="EMBL" id="PZO61303.1"/>
    </source>
</evidence>
<dbReference type="GO" id="GO:0005886">
    <property type="term" value="C:plasma membrane"/>
    <property type="evidence" value="ECO:0007669"/>
    <property type="project" value="UniProtKB-SubCell"/>
</dbReference>
<dbReference type="PANTHER" id="PTHR30024">
    <property type="entry name" value="ALIPHATIC SULFONATES-BINDING PROTEIN-RELATED"/>
    <property type="match status" value="1"/>
</dbReference>
<name>A0A2W4XUR0_9CYAN</name>
<reference evidence="11 12" key="2">
    <citation type="submission" date="2018-06" db="EMBL/GenBank/DDBJ databases">
        <title>Metagenomic assembly of (sub)arctic Cyanobacteria and their associated microbiome from non-axenic cultures.</title>
        <authorList>
            <person name="Baurain D."/>
        </authorList>
    </citation>
    <scope>NUCLEOTIDE SEQUENCE [LARGE SCALE GENOMIC DNA]</scope>
    <source>
        <strain evidence="11">ULC027bin1</strain>
    </source>
</reference>
<dbReference type="InterPro" id="IPR006311">
    <property type="entry name" value="TAT_signal"/>
</dbReference>
<keyword evidence="4" id="KW-0997">Cell inner membrane</keyword>
<protein>
    <submittedName>
        <fullName evidence="11">Bicarbonate-binding protein</fullName>
    </submittedName>
</protein>
<feature type="signal peptide" evidence="10">
    <location>
        <begin position="1"/>
        <end position="19"/>
    </location>
</feature>